<evidence type="ECO:0000256" key="3">
    <source>
        <dbReference type="ARBA" id="ARBA00023163"/>
    </source>
</evidence>
<dbReference type="Gene3D" id="1.10.357.10">
    <property type="entry name" value="Tetracycline Repressor, domain 2"/>
    <property type="match status" value="1"/>
</dbReference>
<sequence>MRTRRKLIDAAAAVISKRGYRAATIADIMEAGDVTRGALYFHFSSKRALADAIIQEQTLPYTVTAPGSPLQRLISMSLEIGRGLQNDPLLRAGTRITVDTVFDDAPVTPFEEWNTVAVALLTEARDAGELLPHIDPGTCGEFIVAAFTGVQLFSQAASGHADLSERITNLWRLLLPGIAHPAAITYLNPTFPDSRPGAPADQPLEPSDA</sequence>
<evidence type="ECO:0000256" key="4">
    <source>
        <dbReference type="PROSITE-ProRule" id="PRU00335"/>
    </source>
</evidence>
<evidence type="ECO:0000256" key="1">
    <source>
        <dbReference type="ARBA" id="ARBA00023015"/>
    </source>
</evidence>
<keyword evidence="3" id="KW-0804">Transcription</keyword>
<comment type="caution">
    <text evidence="6">The sequence shown here is derived from an EMBL/GenBank/DDBJ whole genome shotgun (WGS) entry which is preliminary data.</text>
</comment>
<dbReference type="InterPro" id="IPR009057">
    <property type="entry name" value="Homeodomain-like_sf"/>
</dbReference>
<dbReference type="InterPro" id="IPR023772">
    <property type="entry name" value="DNA-bd_HTH_TetR-type_CS"/>
</dbReference>
<accession>V6KQ88</accession>
<evidence type="ECO:0000313" key="6">
    <source>
        <dbReference type="EMBL" id="EST34173.1"/>
    </source>
</evidence>
<dbReference type="STRING" id="1352936.M878_11425"/>
<dbReference type="InterPro" id="IPR054126">
    <property type="entry name" value="CprB_TetR_C"/>
</dbReference>
<dbReference type="RefSeq" id="WP_023546258.1">
    <property type="nucleotide sequence ID" value="NZ_CM002285.1"/>
</dbReference>
<dbReference type="InterPro" id="IPR036271">
    <property type="entry name" value="Tet_transcr_reg_TetR-rel_C_sf"/>
</dbReference>
<evidence type="ECO:0000313" key="7">
    <source>
        <dbReference type="Proteomes" id="UP000017984"/>
    </source>
</evidence>
<dbReference type="PATRIC" id="fig|1352936.5.peg.2424"/>
<dbReference type="PROSITE" id="PS50977">
    <property type="entry name" value="HTH_TETR_2"/>
    <property type="match status" value="1"/>
</dbReference>
<proteinExistence type="predicted"/>
<reference evidence="6 7" key="1">
    <citation type="journal article" date="2014" name="Genome Announc.">
        <title>Draft Genome Sequence of Streptomyces roseochromogenes subsp. oscitans DS 12.976, Producer of the Aminocoumarin Antibiotic Clorobiocin.</title>
        <authorList>
            <person name="Ruckert C."/>
            <person name="Kalinowski J."/>
            <person name="Heide L."/>
            <person name="Apel A.K."/>
        </authorList>
    </citation>
    <scope>NUCLEOTIDE SEQUENCE [LARGE SCALE GENOMIC DNA]</scope>
    <source>
        <strain evidence="6 7">DS 12.976</strain>
    </source>
</reference>
<evidence type="ECO:0000259" key="5">
    <source>
        <dbReference type="PROSITE" id="PS50977"/>
    </source>
</evidence>
<protein>
    <recommendedName>
        <fullName evidence="5">HTH tetR-type domain-containing protein</fullName>
    </recommendedName>
</protein>
<dbReference type="GO" id="GO:0000976">
    <property type="term" value="F:transcription cis-regulatory region binding"/>
    <property type="evidence" value="ECO:0007669"/>
    <property type="project" value="TreeGrafter"/>
</dbReference>
<keyword evidence="7" id="KW-1185">Reference proteome</keyword>
<keyword evidence="1" id="KW-0805">Transcription regulation</keyword>
<keyword evidence="2 4" id="KW-0238">DNA-binding</keyword>
<dbReference type="NCBIfam" id="NF041196">
    <property type="entry name" value="ScbR_bind_reg"/>
    <property type="match status" value="1"/>
</dbReference>
<dbReference type="SUPFAM" id="SSF48498">
    <property type="entry name" value="Tetracyclin repressor-like, C-terminal domain"/>
    <property type="match status" value="1"/>
</dbReference>
<dbReference type="PROSITE" id="PS01081">
    <property type="entry name" value="HTH_TETR_1"/>
    <property type="match status" value="1"/>
</dbReference>
<dbReference type="GO" id="GO:0003700">
    <property type="term" value="F:DNA-binding transcription factor activity"/>
    <property type="evidence" value="ECO:0007669"/>
    <property type="project" value="TreeGrafter"/>
</dbReference>
<feature type="DNA-binding region" description="H-T-H motif" evidence="4">
    <location>
        <begin position="24"/>
        <end position="43"/>
    </location>
</feature>
<feature type="domain" description="HTH tetR-type" evidence="5">
    <location>
        <begin position="1"/>
        <end position="61"/>
    </location>
</feature>
<dbReference type="InterPro" id="IPR001647">
    <property type="entry name" value="HTH_TetR"/>
</dbReference>
<organism evidence="6 7">
    <name type="scientific">Streptomyces roseochromogenus subsp. oscitans DS 12.976</name>
    <dbReference type="NCBI Taxonomy" id="1352936"/>
    <lineage>
        <taxon>Bacteria</taxon>
        <taxon>Bacillati</taxon>
        <taxon>Actinomycetota</taxon>
        <taxon>Actinomycetes</taxon>
        <taxon>Kitasatosporales</taxon>
        <taxon>Streptomycetaceae</taxon>
        <taxon>Streptomyces</taxon>
    </lineage>
</organism>
<name>V6KQ88_STRRC</name>
<dbReference type="Pfam" id="PF21935">
    <property type="entry name" value="TetR_C_45"/>
    <property type="match status" value="1"/>
</dbReference>
<dbReference type="InterPro" id="IPR047923">
    <property type="entry name" value="ArpA-like"/>
</dbReference>
<dbReference type="InterPro" id="IPR050109">
    <property type="entry name" value="HTH-type_TetR-like_transc_reg"/>
</dbReference>
<dbReference type="Proteomes" id="UP000017984">
    <property type="component" value="Chromosome"/>
</dbReference>
<dbReference type="PANTHER" id="PTHR30055:SF234">
    <property type="entry name" value="HTH-TYPE TRANSCRIPTIONAL REGULATOR BETI"/>
    <property type="match status" value="1"/>
</dbReference>
<dbReference type="AlphaFoldDB" id="V6KQ88"/>
<dbReference type="Pfam" id="PF00440">
    <property type="entry name" value="TetR_N"/>
    <property type="match status" value="1"/>
</dbReference>
<dbReference type="EMBL" id="AWQX01000088">
    <property type="protein sequence ID" value="EST34173.1"/>
    <property type="molecule type" value="Genomic_DNA"/>
</dbReference>
<dbReference type="HOGENOM" id="CLU_069356_8_0_11"/>
<dbReference type="SUPFAM" id="SSF46689">
    <property type="entry name" value="Homeodomain-like"/>
    <property type="match status" value="1"/>
</dbReference>
<dbReference type="PRINTS" id="PR00455">
    <property type="entry name" value="HTHTETR"/>
</dbReference>
<dbReference type="PANTHER" id="PTHR30055">
    <property type="entry name" value="HTH-TYPE TRANSCRIPTIONAL REGULATOR RUTR"/>
    <property type="match status" value="1"/>
</dbReference>
<gene>
    <name evidence="6" type="ORF">M878_11425</name>
</gene>
<evidence type="ECO:0000256" key="2">
    <source>
        <dbReference type="ARBA" id="ARBA00023125"/>
    </source>
</evidence>